<dbReference type="InterPro" id="IPR009071">
    <property type="entry name" value="HMG_box_dom"/>
</dbReference>
<evidence type="ECO:0000313" key="4">
    <source>
        <dbReference type="EMBL" id="KAJ1642355.1"/>
    </source>
</evidence>
<feature type="compositionally biased region" description="Low complexity" evidence="2">
    <location>
        <begin position="605"/>
        <end position="624"/>
    </location>
</feature>
<reference evidence="4" key="1">
    <citation type="submission" date="2022-07" db="EMBL/GenBank/DDBJ databases">
        <title>Phylogenomic reconstructions and comparative analyses of Kickxellomycotina fungi.</title>
        <authorList>
            <person name="Reynolds N.K."/>
            <person name="Stajich J.E."/>
            <person name="Barry K."/>
            <person name="Grigoriev I.V."/>
            <person name="Crous P."/>
            <person name="Smith M.E."/>
        </authorList>
    </citation>
    <scope>NUCLEOTIDE SEQUENCE</scope>
    <source>
        <strain evidence="4">NBRC 105413</strain>
    </source>
</reference>
<proteinExistence type="predicted"/>
<accession>A0A9W8CGM2</accession>
<organism evidence="4 5">
    <name type="scientific">Coemansia asiatica</name>
    <dbReference type="NCBI Taxonomy" id="1052880"/>
    <lineage>
        <taxon>Eukaryota</taxon>
        <taxon>Fungi</taxon>
        <taxon>Fungi incertae sedis</taxon>
        <taxon>Zoopagomycota</taxon>
        <taxon>Kickxellomycotina</taxon>
        <taxon>Kickxellomycetes</taxon>
        <taxon>Kickxellales</taxon>
        <taxon>Kickxellaceae</taxon>
        <taxon>Coemansia</taxon>
    </lineage>
</organism>
<feature type="region of interest" description="Disordered" evidence="2">
    <location>
        <begin position="228"/>
        <end position="337"/>
    </location>
</feature>
<dbReference type="CDD" id="cd01389">
    <property type="entry name" value="HMG-box_ROX1-like"/>
    <property type="match status" value="1"/>
</dbReference>
<sequence>MFNQIDFGLQSLQVEHLTQSELSVILQLRNMQQQRMQCSQVPGANVPLGMVIHEGRRYLEIRRNFSPIMVPTHLLNTVREFLANNLPQRLRVAPNVQTQSPPQSPPYTSPLYMPMSPPAMVPQSPPNTSLGMSFQLGDSVSSSLSSPNLGVSMPLPSSISFTEPMPIPQANSASSILASPSLPSIIPAASLSSAMPSAGFNVAMSSSPPNSSSFMETEDILVESADAENMQARKKHKSRSPSTGGSNKITKRSAATKSRKAQKANRRNNVTNGNAGSGSGIVVKQEDSGNEDNETEGCYNDLLAEEDSDGNGDGGDGDDADEADDKSNKLESEEEELRKPANAFILYRQQKNQNLRAEKPGISVEAASAIIGKCWREENKEVKEKYHEMAMKARDQYFAKKKRIQARQKQKKMEREELAQMQHGSRNPQKTRRQASGSNFVSQLVVSDARELSSFAPEALAQGPLSAMSHQEFSALQIPQPRLARALTVNIGSRFMTSSSSFDDTVLGNSAALGMTNHSGLTPAMSRMNTTGLGLGLGLGLESKNNNNNNSIDSYFADSRLSAGLSVSQDISQQVSSSMAELRNAFGSSQPQSSGSAMAVDQPISASSPPSSGSNVSGSVADSSAIAWGQTEENDSSGFSSMLSSLFRKEA</sequence>
<comment type="caution">
    <text evidence="4">The sequence shown here is derived from an EMBL/GenBank/DDBJ whole genome shotgun (WGS) entry which is preliminary data.</text>
</comment>
<gene>
    <name evidence="4" type="ORF">LPJ64_005798</name>
</gene>
<dbReference type="PROSITE" id="PS50118">
    <property type="entry name" value="HMG_BOX_2"/>
    <property type="match status" value="1"/>
</dbReference>
<protein>
    <recommendedName>
        <fullName evidence="3">HMG box domain-containing protein</fullName>
    </recommendedName>
</protein>
<dbReference type="Proteomes" id="UP001145021">
    <property type="component" value="Unassembled WGS sequence"/>
</dbReference>
<feature type="region of interest" description="Disordered" evidence="2">
    <location>
        <begin position="402"/>
        <end position="439"/>
    </location>
</feature>
<dbReference type="Gene3D" id="1.10.30.10">
    <property type="entry name" value="High mobility group box domain"/>
    <property type="match status" value="1"/>
</dbReference>
<dbReference type="GO" id="GO:0005634">
    <property type="term" value="C:nucleus"/>
    <property type="evidence" value="ECO:0007669"/>
    <property type="project" value="UniProtKB-UniRule"/>
</dbReference>
<name>A0A9W8CGM2_9FUNG</name>
<keyword evidence="5" id="KW-1185">Reference proteome</keyword>
<evidence type="ECO:0000256" key="2">
    <source>
        <dbReference type="SAM" id="MobiDB-lite"/>
    </source>
</evidence>
<feature type="compositionally biased region" description="Polar residues" evidence="2">
    <location>
        <begin position="240"/>
        <end position="256"/>
    </location>
</feature>
<evidence type="ECO:0000259" key="3">
    <source>
        <dbReference type="PROSITE" id="PS50118"/>
    </source>
</evidence>
<feature type="compositionally biased region" description="Polar residues" evidence="2">
    <location>
        <begin position="586"/>
        <end position="596"/>
    </location>
</feature>
<feature type="region of interest" description="Disordered" evidence="2">
    <location>
        <begin position="582"/>
        <end position="651"/>
    </location>
</feature>
<evidence type="ECO:0000256" key="1">
    <source>
        <dbReference type="PROSITE-ProRule" id="PRU00267"/>
    </source>
</evidence>
<dbReference type="Pfam" id="PF00505">
    <property type="entry name" value="HMG_box"/>
    <property type="match status" value="1"/>
</dbReference>
<dbReference type="InterPro" id="IPR036910">
    <property type="entry name" value="HMG_box_dom_sf"/>
</dbReference>
<dbReference type="AlphaFoldDB" id="A0A9W8CGM2"/>
<feature type="compositionally biased region" description="Polar residues" evidence="2">
    <location>
        <begin position="422"/>
        <end position="439"/>
    </location>
</feature>
<keyword evidence="1" id="KW-0539">Nucleus</keyword>
<dbReference type="SMART" id="SM00398">
    <property type="entry name" value="HMG"/>
    <property type="match status" value="1"/>
</dbReference>
<feature type="compositionally biased region" description="Low complexity" evidence="2">
    <location>
        <begin position="636"/>
        <end position="651"/>
    </location>
</feature>
<feature type="domain" description="HMG box" evidence="3">
    <location>
        <begin position="337"/>
        <end position="405"/>
    </location>
</feature>
<keyword evidence="1" id="KW-0238">DNA-binding</keyword>
<dbReference type="EMBL" id="JANBOH010000418">
    <property type="protein sequence ID" value="KAJ1642355.1"/>
    <property type="molecule type" value="Genomic_DNA"/>
</dbReference>
<dbReference type="SUPFAM" id="SSF47095">
    <property type="entry name" value="HMG-box"/>
    <property type="match status" value="1"/>
</dbReference>
<feature type="compositionally biased region" description="Basic residues" evidence="2">
    <location>
        <begin position="257"/>
        <end position="266"/>
    </location>
</feature>
<feature type="compositionally biased region" description="Acidic residues" evidence="2">
    <location>
        <begin position="303"/>
        <end position="324"/>
    </location>
</feature>
<feature type="DNA-binding region" description="HMG box" evidence="1">
    <location>
        <begin position="337"/>
        <end position="405"/>
    </location>
</feature>
<evidence type="ECO:0000313" key="5">
    <source>
        <dbReference type="Proteomes" id="UP001145021"/>
    </source>
</evidence>
<feature type="compositionally biased region" description="Basic and acidic residues" evidence="2">
    <location>
        <begin position="325"/>
        <end position="337"/>
    </location>
</feature>
<dbReference type="GO" id="GO:0003677">
    <property type="term" value="F:DNA binding"/>
    <property type="evidence" value="ECO:0007669"/>
    <property type="project" value="UniProtKB-UniRule"/>
</dbReference>